<feature type="region of interest" description="Disordered" evidence="1">
    <location>
        <begin position="58"/>
        <end position="89"/>
    </location>
</feature>
<accession>A0A6M8BDH9</accession>
<reference evidence="2 3" key="1">
    <citation type="submission" date="2020-05" db="EMBL/GenBank/DDBJ databases">
        <title>Complete genome sequence of of a novel Thermoleptolyngbya strain isolated from hot springs of Ganzi, Sichuan China.</title>
        <authorList>
            <person name="Tang J."/>
            <person name="Daroch M."/>
            <person name="Li L."/>
            <person name="Waleron K."/>
            <person name="Waleron M."/>
            <person name="Waleron M."/>
        </authorList>
    </citation>
    <scope>NUCLEOTIDE SEQUENCE [LARGE SCALE GENOMIC DNA]</scope>
    <source>
        <strain evidence="2 3">PKUAC-SCTA183</strain>
    </source>
</reference>
<dbReference type="Proteomes" id="UP000505210">
    <property type="component" value="Chromosome"/>
</dbReference>
<sequence>MTYQDQLSPWVVYKLLPTMQNAPVARFRYRNDAESYLKLVSRVLPQTSFLISFDGPIRPATEQPAKATPTTAAKTTKKARTTRRKTSLA</sequence>
<evidence type="ECO:0000256" key="1">
    <source>
        <dbReference type="SAM" id="MobiDB-lite"/>
    </source>
</evidence>
<protein>
    <submittedName>
        <fullName evidence="2">Uncharacterized protein</fullName>
    </submittedName>
</protein>
<gene>
    <name evidence="2" type="ORF">HPC62_06370</name>
</gene>
<evidence type="ECO:0000313" key="3">
    <source>
        <dbReference type="Proteomes" id="UP000505210"/>
    </source>
</evidence>
<proteinExistence type="predicted"/>
<dbReference type="AlphaFoldDB" id="A0A6M8BDH9"/>
<feature type="compositionally biased region" description="Basic residues" evidence="1">
    <location>
        <begin position="75"/>
        <end position="89"/>
    </location>
</feature>
<evidence type="ECO:0000313" key="2">
    <source>
        <dbReference type="EMBL" id="QKD80755.1"/>
    </source>
</evidence>
<dbReference type="RefSeq" id="WP_172353190.1">
    <property type="nucleotide sequence ID" value="NZ_CP053661.1"/>
</dbReference>
<dbReference type="EMBL" id="CP053661">
    <property type="protein sequence ID" value="QKD80755.1"/>
    <property type="molecule type" value="Genomic_DNA"/>
</dbReference>
<dbReference type="KEGG" id="theu:HPC62_06370"/>
<feature type="compositionally biased region" description="Low complexity" evidence="1">
    <location>
        <begin position="64"/>
        <end position="74"/>
    </location>
</feature>
<keyword evidence="3" id="KW-1185">Reference proteome</keyword>
<organism evidence="2 3">
    <name type="scientific">Thermoleptolyngbya sichuanensis A183</name>
    <dbReference type="NCBI Taxonomy" id="2737172"/>
    <lineage>
        <taxon>Bacteria</taxon>
        <taxon>Bacillati</taxon>
        <taxon>Cyanobacteriota</taxon>
        <taxon>Cyanophyceae</taxon>
        <taxon>Oculatellales</taxon>
        <taxon>Oculatellaceae</taxon>
        <taxon>Thermoleptolyngbya</taxon>
        <taxon>Thermoleptolyngbya sichuanensis</taxon>
    </lineage>
</organism>
<name>A0A6M8BDH9_9CYAN</name>